<keyword evidence="1" id="KW-0812">Transmembrane</keyword>
<keyword evidence="3" id="KW-1185">Reference proteome</keyword>
<evidence type="ECO:0000313" key="3">
    <source>
        <dbReference type="Proteomes" id="UP001156318"/>
    </source>
</evidence>
<accession>A0ABY6JGZ5</accession>
<gene>
    <name evidence="2" type="ORF">KFZ77_04175</name>
</gene>
<organism evidence="2 3">
    <name type="scientific">Siccibacter colletis</name>
    <dbReference type="NCBI Taxonomy" id="1505757"/>
    <lineage>
        <taxon>Bacteria</taxon>
        <taxon>Pseudomonadati</taxon>
        <taxon>Pseudomonadota</taxon>
        <taxon>Gammaproteobacteria</taxon>
        <taxon>Enterobacterales</taxon>
        <taxon>Enterobacteriaceae</taxon>
        <taxon>Siccibacter</taxon>
    </lineage>
</organism>
<dbReference type="Proteomes" id="UP001156318">
    <property type="component" value="Chromosome"/>
</dbReference>
<protein>
    <submittedName>
        <fullName evidence="2">Uncharacterized protein</fullName>
    </submittedName>
</protein>
<name>A0ABY6JGZ5_9ENTR</name>
<dbReference type="RefSeq" id="WP_264385512.1">
    <property type="nucleotide sequence ID" value="NZ_CP074352.1"/>
</dbReference>
<feature type="transmembrane region" description="Helical" evidence="1">
    <location>
        <begin position="65"/>
        <end position="86"/>
    </location>
</feature>
<sequence length="131" mass="14736">MGKQWRLRHELADKPAKLEYYLPAGVDSLAFSRDEEHSHHFYFFANAGSVILFTFPAFWSPPVALPVALPRLAGIWGGVINYFTFLQQPSGEKETITLLYLLAAAAMVECALSLAGFYCPQYLPSKDDLYE</sequence>
<evidence type="ECO:0000313" key="2">
    <source>
        <dbReference type="EMBL" id="UYU32723.1"/>
    </source>
</evidence>
<reference evidence="2 3" key="1">
    <citation type="submission" date="2021-05" db="EMBL/GenBank/DDBJ databases">
        <title>Isolation, identification, and the growth promoting effects of Pantoea dispersa strain YSD J2 from the aboveground leaves of Cyperus esculentus L.Var. Sativus.</title>
        <authorList>
            <person name="Wang S."/>
            <person name="Tang X.M."/>
            <person name="Huang Y.N."/>
        </authorList>
    </citation>
    <scope>NUCLEOTIDE SEQUENCE [LARGE SCALE GENOMIC DNA]</scope>
    <source>
        <strain evidence="3">YSD YN2</strain>
    </source>
</reference>
<evidence type="ECO:0000256" key="1">
    <source>
        <dbReference type="SAM" id="Phobius"/>
    </source>
</evidence>
<feature type="transmembrane region" description="Helical" evidence="1">
    <location>
        <begin position="41"/>
        <end position="59"/>
    </location>
</feature>
<feature type="transmembrane region" description="Helical" evidence="1">
    <location>
        <begin position="98"/>
        <end position="118"/>
    </location>
</feature>
<dbReference type="EMBL" id="CP074352">
    <property type="protein sequence ID" value="UYU32723.1"/>
    <property type="molecule type" value="Genomic_DNA"/>
</dbReference>
<proteinExistence type="predicted"/>
<keyword evidence="1" id="KW-0472">Membrane</keyword>
<keyword evidence="1" id="KW-1133">Transmembrane helix</keyword>